<dbReference type="CDD" id="cd02440">
    <property type="entry name" value="AdoMet_MTases"/>
    <property type="match status" value="1"/>
</dbReference>
<comment type="caution">
    <text evidence="2">The sequence shown here is derived from an EMBL/GenBank/DDBJ whole genome shotgun (WGS) entry which is preliminary data.</text>
</comment>
<dbReference type="AlphaFoldDB" id="A0A813F7K9"/>
<gene>
    <name evidence="2" type="ORF">PGLA1383_LOCUS25476</name>
</gene>
<reference evidence="2" key="1">
    <citation type="submission" date="2021-02" db="EMBL/GenBank/DDBJ databases">
        <authorList>
            <person name="Dougan E. K."/>
            <person name="Rhodes N."/>
            <person name="Thang M."/>
            <person name="Chan C."/>
        </authorList>
    </citation>
    <scope>NUCLEOTIDE SEQUENCE</scope>
</reference>
<accession>A0A813F7K9</accession>
<name>A0A813F7K9_POLGL</name>
<organism evidence="2 3">
    <name type="scientific">Polarella glacialis</name>
    <name type="common">Dinoflagellate</name>
    <dbReference type="NCBI Taxonomy" id="89957"/>
    <lineage>
        <taxon>Eukaryota</taxon>
        <taxon>Sar</taxon>
        <taxon>Alveolata</taxon>
        <taxon>Dinophyceae</taxon>
        <taxon>Suessiales</taxon>
        <taxon>Suessiaceae</taxon>
        <taxon>Polarella</taxon>
    </lineage>
</organism>
<feature type="region of interest" description="Disordered" evidence="1">
    <location>
        <begin position="1"/>
        <end position="25"/>
    </location>
</feature>
<feature type="non-terminal residue" evidence="2">
    <location>
        <position position="1"/>
    </location>
</feature>
<feature type="compositionally biased region" description="Basic and acidic residues" evidence="1">
    <location>
        <begin position="121"/>
        <end position="134"/>
    </location>
</feature>
<evidence type="ECO:0000313" key="3">
    <source>
        <dbReference type="Proteomes" id="UP000654075"/>
    </source>
</evidence>
<dbReference type="Proteomes" id="UP000654075">
    <property type="component" value="Unassembled WGS sequence"/>
</dbReference>
<feature type="region of interest" description="Disordered" evidence="1">
    <location>
        <begin position="271"/>
        <end position="295"/>
    </location>
</feature>
<dbReference type="EMBL" id="CAJNNV010021859">
    <property type="protein sequence ID" value="CAE8607554.1"/>
    <property type="molecule type" value="Genomic_DNA"/>
</dbReference>
<feature type="compositionally biased region" description="Low complexity" evidence="1">
    <location>
        <begin position="334"/>
        <end position="349"/>
    </location>
</feature>
<sequence length="581" mass="62823">MGASITCYSPEPGIATKGEPSSAADDEGVNVNVLVSTEKPGGVPLWKLQVDEKADIEAKIQAMQAAAAEAAATAAAAAAAVAAATAAAAAEAAAAAAAATPPKEAKANSSGTKGKVKAKAKASDKAEVKAEDKVQVAPEPVRKRRPELTKEQAREALDKAIELMEKPENIKRIKDCIADVKKKFKEPGEQEMQLMNTLMIVGQGMLYGLLKEYGFEEDKVIIAVMQIAKHADGDKKMTKKLAQSQTPTKSFQSVAESMIADKFSDWKADGSANSNCHARQHETSRKPTSDFVASATRRRSRRRVASLAVLVAAAAGGAEAWIALPRGQGPRCQGSRSRTSAAAAGPTAPVISRGEKPAPDTEDAAFRWLGEVLQGRWGDGEVLDAGTGPDSLIWLAKRPLAAITAVTACEGMHETVMEEVACFLDLSRDRLLLGNWQDERLLEGRSFDVVLADYLLGSVDHFSPHFQVGLLQRLQKLVRPGGRLALIGKEPEDLRATDPTSQLVLDAEAVRDAVFVLGRQRPYREMPRQWVSEQLETLGFQLEKSQIFPRRLTVEKVRRNLDWAEEELSQVSHLRLKSDIK</sequence>
<feature type="compositionally biased region" description="Basic and acidic residues" evidence="1">
    <location>
        <begin position="279"/>
        <end position="288"/>
    </location>
</feature>
<dbReference type="SUPFAM" id="SSF53335">
    <property type="entry name" value="S-adenosyl-L-methionine-dependent methyltransferases"/>
    <property type="match status" value="1"/>
</dbReference>
<evidence type="ECO:0000313" key="2">
    <source>
        <dbReference type="EMBL" id="CAE8607554.1"/>
    </source>
</evidence>
<feature type="region of interest" description="Disordered" evidence="1">
    <location>
        <begin position="331"/>
        <end position="359"/>
    </location>
</feature>
<evidence type="ECO:0008006" key="4">
    <source>
        <dbReference type="Google" id="ProtNLM"/>
    </source>
</evidence>
<feature type="region of interest" description="Disordered" evidence="1">
    <location>
        <begin position="98"/>
        <end position="149"/>
    </location>
</feature>
<protein>
    <recommendedName>
        <fullName evidence="4">Protein C10</fullName>
    </recommendedName>
</protein>
<dbReference type="OrthoDB" id="429136at2759"/>
<proteinExistence type="predicted"/>
<dbReference type="Gene3D" id="3.40.50.150">
    <property type="entry name" value="Vaccinia Virus protein VP39"/>
    <property type="match status" value="1"/>
</dbReference>
<keyword evidence="3" id="KW-1185">Reference proteome</keyword>
<dbReference type="InterPro" id="IPR029063">
    <property type="entry name" value="SAM-dependent_MTases_sf"/>
</dbReference>
<evidence type="ECO:0000256" key="1">
    <source>
        <dbReference type="SAM" id="MobiDB-lite"/>
    </source>
</evidence>